<evidence type="ECO:0000256" key="1">
    <source>
        <dbReference type="SAM" id="MobiDB-lite"/>
    </source>
</evidence>
<proteinExistence type="predicted"/>
<organism evidence="2 3">
    <name type="scientific">Cutibacterium modestum HL044PA1</name>
    <dbReference type="NCBI Taxonomy" id="765109"/>
    <lineage>
        <taxon>Bacteria</taxon>
        <taxon>Bacillati</taxon>
        <taxon>Actinomycetota</taxon>
        <taxon>Actinomycetes</taxon>
        <taxon>Propionibacteriales</taxon>
        <taxon>Propionibacteriaceae</taxon>
        <taxon>Cutibacterium</taxon>
        <taxon>Cutibacterium modestum</taxon>
    </lineage>
</organism>
<sequence>MPKRNLRIASGVPAHSEGLPNANNNESNDVDEEHPAPPELIGEKAEEWGTDEDTQQARCTNNPLHSGGEPEAVIDVQNDDADYLVHQMCTRPLVLALVGE</sequence>
<reference evidence="2" key="1">
    <citation type="submission" date="2010-08" db="EMBL/GenBank/DDBJ databases">
        <authorList>
            <person name="Weinstock G."/>
            <person name="Sodergren E."/>
            <person name="Clifton S."/>
            <person name="Fulton L."/>
            <person name="Fulton B."/>
            <person name="Courtney L."/>
            <person name="Fronick C."/>
            <person name="Harrison M."/>
            <person name="Strong C."/>
            <person name="Farmer C."/>
            <person name="Delahaunty K."/>
            <person name="Markovic C."/>
            <person name="Hall O."/>
            <person name="Minx P."/>
            <person name="Tomlinson C."/>
            <person name="Mitreva M."/>
            <person name="Hou S."/>
            <person name="Chen J."/>
            <person name="Wollam A."/>
            <person name="Pepin K.H."/>
            <person name="Johnson M."/>
            <person name="Bhonagiri V."/>
            <person name="Zhang X."/>
            <person name="Suruliraj S."/>
            <person name="Warren W."/>
            <person name="Chinwalla A."/>
            <person name="Mardis E.R."/>
            <person name="Wilson R.K."/>
        </authorList>
    </citation>
    <scope>NUCLEOTIDE SEQUENCE [LARGE SCALE GENOMIC DNA]</scope>
    <source>
        <strain evidence="2">HL044PA1</strain>
    </source>
</reference>
<dbReference type="EMBL" id="ADZU01000010">
    <property type="protein sequence ID" value="EFS93431.1"/>
    <property type="molecule type" value="Genomic_DNA"/>
</dbReference>
<comment type="caution">
    <text evidence="2">The sequence shown here is derived from an EMBL/GenBank/DDBJ whole genome shotgun (WGS) entry which is preliminary data.</text>
</comment>
<feature type="region of interest" description="Disordered" evidence="1">
    <location>
        <begin position="1"/>
        <end position="71"/>
    </location>
</feature>
<evidence type="ECO:0000313" key="3">
    <source>
        <dbReference type="Proteomes" id="UP000003179"/>
    </source>
</evidence>
<accession>A0ABN0C816</accession>
<keyword evidence="3" id="KW-1185">Reference proteome</keyword>
<feature type="compositionally biased region" description="Basic and acidic residues" evidence="1">
    <location>
        <begin position="33"/>
        <end position="47"/>
    </location>
</feature>
<protein>
    <submittedName>
        <fullName evidence="2">Uncharacterized protein</fullName>
    </submittedName>
</protein>
<evidence type="ECO:0000313" key="2">
    <source>
        <dbReference type="EMBL" id="EFS93431.1"/>
    </source>
</evidence>
<dbReference type="Proteomes" id="UP000003179">
    <property type="component" value="Unassembled WGS sequence"/>
</dbReference>
<name>A0ABN0C816_9ACTN</name>
<gene>
    <name evidence="2" type="ORF">HMPREF9607_00351</name>
</gene>